<dbReference type="InterPro" id="IPR032456">
    <property type="entry name" value="Peptidase_M48_N"/>
</dbReference>
<dbReference type="RefSeq" id="WP_123389597.1">
    <property type="nucleotide sequence ID" value="NZ_RKHO01000001.1"/>
</dbReference>
<feature type="transmembrane region" description="Helical" evidence="7">
    <location>
        <begin position="143"/>
        <end position="165"/>
    </location>
</feature>
<dbReference type="EMBL" id="RKHO01000001">
    <property type="protein sequence ID" value="ROR90447.1"/>
    <property type="molecule type" value="Genomic_DNA"/>
</dbReference>
<organism evidence="10 11">
    <name type="scientific">Nocardioides aurantiacus</name>
    <dbReference type="NCBI Taxonomy" id="86796"/>
    <lineage>
        <taxon>Bacteria</taxon>
        <taxon>Bacillati</taxon>
        <taxon>Actinomycetota</taxon>
        <taxon>Actinomycetes</taxon>
        <taxon>Propionibacteriales</taxon>
        <taxon>Nocardioidaceae</taxon>
        <taxon>Nocardioides</taxon>
    </lineage>
</organism>
<evidence type="ECO:0000259" key="9">
    <source>
        <dbReference type="Pfam" id="PF16491"/>
    </source>
</evidence>
<dbReference type="InterPro" id="IPR001915">
    <property type="entry name" value="Peptidase_M48"/>
</dbReference>
<feature type="domain" description="Peptidase M48" evidence="8">
    <location>
        <begin position="207"/>
        <end position="405"/>
    </location>
</feature>
<keyword evidence="11" id="KW-1185">Reference proteome</keyword>
<feature type="domain" description="CAAX prenyl protease 1 N-terminal" evidence="9">
    <location>
        <begin position="38"/>
        <end position="201"/>
    </location>
</feature>
<keyword evidence="1 6" id="KW-0645">Protease</keyword>
<dbReference type="GO" id="GO:0046872">
    <property type="term" value="F:metal ion binding"/>
    <property type="evidence" value="ECO:0007669"/>
    <property type="project" value="UniProtKB-KW"/>
</dbReference>
<evidence type="ECO:0000256" key="7">
    <source>
        <dbReference type="SAM" id="Phobius"/>
    </source>
</evidence>
<keyword evidence="7" id="KW-0472">Membrane</keyword>
<keyword evidence="4 6" id="KW-0862">Zinc</keyword>
<feature type="transmembrane region" description="Helical" evidence="7">
    <location>
        <begin position="64"/>
        <end position="84"/>
    </location>
</feature>
<evidence type="ECO:0000313" key="10">
    <source>
        <dbReference type="EMBL" id="ROR90447.1"/>
    </source>
</evidence>
<comment type="cofactor">
    <cofactor evidence="6">
        <name>Zn(2+)</name>
        <dbReference type="ChEBI" id="CHEBI:29105"/>
    </cofactor>
    <text evidence="6">Binds 1 zinc ion per subunit.</text>
</comment>
<evidence type="ECO:0000256" key="2">
    <source>
        <dbReference type="ARBA" id="ARBA00022723"/>
    </source>
</evidence>
<protein>
    <submittedName>
        <fullName evidence="10">STE24 endopeptidase</fullName>
    </submittedName>
</protein>
<keyword evidence="5 6" id="KW-0482">Metalloprotease</keyword>
<dbReference type="Proteomes" id="UP000281738">
    <property type="component" value="Unassembled WGS sequence"/>
</dbReference>
<feature type="transmembrane region" description="Helical" evidence="7">
    <location>
        <begin position="96"/>
        <end position="123"/>
    </location>
</feature>
<feature type="transmembrane region" description="Helical" evidence="7">
    <location>
        <begin position="290"/>
        <end position="311"/>
    </location>
</feature>
<sequence length="413" mass="44124">MTSARRTAAVLLLVSVVAFAVLAVLLVPWDWVPGGRVLPVRADEVFTAREIERATAYSSAQRHLGWGSLAVSVLVGLLLGLTPLGARVVRRLRGWWWWRALLATLLVLVVGVLATAPLTVLVRRNALEAGLSTQPWSGWLRDQVVSLGLSWVYAGLVVLLVVGVARRAPRRWPLVVGAVAALLVVVGSWVYPVVVEPLFNRFTSLPDGPLRSSVLALAREEGVPVSDVLVADASRRTTTLNAYVSGLGSTRRVVLYDNLVDDVPRRETLVIVAHELGHAKNHDVAVGTTLSALGVAAGVGLLGLVVGPALLRRSGAGSVGVPEVVPLVLALVTVGTLLASPVENTLSRAVEARADRESLAATGDRAAFERIHERLAVRALADPEPPAWSRFWFGSHPTALQRIGLARGLERAR</sequence>
<dbReference type="OrthoDB" id="9781930at2"/>
<dbReference type="Pfam" id="PF01435">
    <property type="entry name" value="Peptidase_M48"/>
    <property type="match status" value="1"/>
</dbReference>
<name>A0A3N2CSD4_9ACTN</name>
<evidence type="ECO:0000313" key="11">
    <source>
        <dbReference type="Proteomes" id="UP000281738"/>
    </source>
</evidence>
<evidence type="ECO:0000259" key="8">
    <source>
        <dbReference type="Pfam" id="PF01435"/>
    </source>
</evidence>
<evidence type="ECO:0000256" key="5">
    <source>
        <dbReference type="ARBA" id="ARBA00023049"/>
    </source>
</evidence>
<keyword evidence="3 6" id="KW-0378">Hydrolase</keyword>
<accession>A0A3N2CSD4</accession>
<evidence type="ECO:0000256" key="3">
    <source>
        <dbReference type="ARBA" id="ARBA00022801"/>
    </source>
</evidence>
<dbReference type="GO" id="GO:0006508">
    <property type="term" value="P:proteolysis"/>
    <property type="evidence" value="ECO:0007669"/>
    <property type="project" value="UniProtKB-KW"/>
</dbReference>
<evidence type="ECO:0000256" key="1">
    <source>
        <dbReference type="ARBA" id="ARBA00022670"/>
    </source>
</evidence>
<keyword evidence="2" id="KW-0479">Metal-binding</keyword>
<dbReference type="Pfam" id="PF16491">
    <property type="entry name" value="Peptidase_M48_N"/>
    <property type="match status" value="1"/>
</dbReference>
<reference evidence="10 11" key="1">
    <citation type="submission" date="2018-11" db="EMBL/GenBank/DDBJ databases">
        <title>Sequencing the genomes of 1000 actinobacteria strains.</title>
        <authorList>
            <person name="Klenk H.-P."/>
        </authorList>
    </citation>
    <scope>NUCLEOTIDE SEQUENCE [LARGE SCALE GENOMIC DNA]</scope>
    <source>
        <strain evidence="10 11">DSM 12652</strain>
    </source>
</reference>
<gene>
    <name evidence="10" type="ORF">EDD33_1287</name>
</gene>
<keyword evidence="7" id="KW-1133">Transmembrane helix</keyword>
<comment type="similarity">
    <text evidence="6">Belongs to the peptidase M48 family.</text>
</comment>
<evidence type="ECO:0000256" key="4">
    <source>
        <dbReference type="ARBA" id="ARBA00022833"/>
    </source>
</evidence>
<feature type="transmembrane region" description="Helical" evidence="7">
    <location>
        <begin position="7"/>
        <end position="29"/>
    </location>
</feature>
<dbReference type="GO" id="GO:0004222">
    <property type="term" value="F:metalloendopeptidase activity"/>
    <property type="evidence" value="ECO:0007669"/>
    <property type="project" value="InterPro"/>
</dbReference>
<dbReference type="AlphaFoldDB" id="A0A3N2CSD4"/>
<comment type="caution">
    <text evidence="10">The sequence shown here is derived from an EMBL/GenBank/DDBJ whole genome shotgun (WGS) entry which is preliminary data.</text>
</comment>
<feature type="transmembrane region" description="Helical" evidence="7">
    <location>
        <begin position="172"/>
        <end position="191"/>
    </location>
</feature>
<dbReference type="Gene3D" id="3.30.2010.10">
    <property type="entry name" value="Metalloproteases ('zincins'), catalytic domain"/>
    <property type="match status" value="1"/>
</dbReference>
<dbReference type="PANTHER" id="PTHR10120">
    <property type="entry name" value="CAAX PRENYL PROTEASE 1"/>
    <property type="match status" value="1"/>
</dbReference>
<evidence type="ECO:0000256" key="6">
    <source>
        <dbReference type="RuleBase" id="RU003983"/>
    </source>
</evidence>
<keyword evidence="7" id="KW-0812">Transmembrane</keyword>
<proteinExistence type="inferred from homology"/>